<evidence type="ECO:0000256" key="2">
    <source>
        <dbReference type="ARBA" id="ARBA00022730"/>
    </source>
</evidence>
<dbReference type="PANTHER" id="PTHR12899:SF3">
    <property type="entry name" value="LARGE RIBOSOMAL SUBUNIT PROTEIN UL18M"/>
    <property type="match status" value="1"/>
</dbReference>
<dbReference type="EMBL" id="CP029803">
    <property type="protein sequence ID" value="AWT59376.1"/>
    <property type="molecule type" value="Genomic_DNA"/>
</dbReference>
<dbReference type="InterPro" id="IPR057268">
    <property type="entry name" value="Ribosomal_L18"/>
</dbReference>
<dbReference type="CDD" id="cd00432">
    <property type="entry name" value="Ribosomal_L18_L5e"/>
    <property type="match status" value="1"/>
</dbReference>
<dbReference type="NCBIfam" id="TIGR00060">
    <property type="entry name" value="L18_bact"/>
    <property type="match status" value="1"/>
</dbReference>
<dbReference type="PANTHER" id="PTHR12899">
    <property type="entry name" value="39S RIBOSOMAL PROTEIN L18, MITOCHONDRIAL"/>
    <property type="match status" value="1"/>
</dbReference>
<dbReference type="HAMAP" id="MF_01337_B">
    <property type="entry name" value="Ribosomal_uL18_B"/>
    <property type="match status" value="1"/>
</dbReference>
<reference evidence="8 9" key="1">
    <citation type="submission" date="2018-06" db="EMBL/GenBank/DDBJ databases">
        <title>Draft Genome Sequence of a Novel Marine Bacterium Related to the Verrucomicrobia.</title>
        <authorList>
            <person name="Vosseberg J."/>
            <person name="Martijn J."/>
            <person name="Ettema T.J.G."/>
        </authorList>
    </citation>
    <scope>NUCLEOTIDE SEQUENCE [LARGE SCALE GENOMIC DNA]</scope>
    <source>
        <strain evidence="8">TARA_B100001123</strain>
    </source>
</reference>
<dbReference type="Proteomes" id="UP000247465">
    <property type="component" value="Chromosome"/>
</dbReference>
<keyword evidence="5 7" id="KW-0687">Ribonucleoprotein</keyword>
<sequence>MNLLKKKELRQKRIWRTRKRVRGSAEKPRVCVHFSNKHIYAQLIDDEKGATLLSLTTLSGELREKDLRANVDGAETLGQLFGEKVKDLGLGKVVFDRNGRRYHGAVKAFADSARRAGLQF</sequence>
<evidence type="ECO:0000256" key="1">
    <source>
        <dbReference type="ARBA" id="ARBA00007116"/>
    </source>
</evidence>
<protein>
    <recommendedName>
        <fullName evidence="6 7">Large ribosomal subunit protein uL18</fullName>
    </recommendedName>
</protein>
<dbReference type="AlphaFoldDB" id="A0A2Z4AEL0"/>
<organism evidence="8 9">
    <name type="scientific">Candidatus Moanibacter tarae</name>
    <dbReference type="NCBI Taxonomy" id="2200854"/>
    <lineage>
        <taxon>Bacteria</taxon>
        <taxon>Pseudomonadati</taxon>
        <taxon>Verrucomicrobiota</taxon>
        <taxon>Opitutia</taxon>
        <taxon>Puniceicoccales</taxon>
        <taxon>Puniceicoccales incertae sedis</taxon>
        <taxon>Candidatus Moanibacter</taxon>
    </lineage>
</organism>
<evidence type="ECO:0000256" key="5">
    <source>
        <dbReference type="ARBA" id="ARBA00023274"/>
    </source>
</evidence>
<dbReference type="InterPro" id="IPR005484">
    <property type="entry name" value="Ribosomal_uL18_bac/plant/anim"/>
</dbReference>
<evidence type="ECO:0000256" key="7">
    <source>
        <dbReference type="HAMAP-Rule" id="MF_01337"/>
    </source>
</evidence>
<dbReference type="GO" id="GO:0008097">
    <property type="term" value="F:5S rRNA binding"/>
    <property type="evidence" value="ECO:0007669"/>
    <property type="project" value="TreeGrafter"/>
</dbReference>
<evidence type="ECO:0000313" key="9">
    <source>
        <dbReference type="Proteomes" id="UP000247465"/>
    </source>
</evidence>
<name>A0A2Z4AEL0_9BACT</name>
<dbReference type="SUPFAM" id="SSF53137">
    <property type="entry name" value="Translational machinery components"/>
    <property type="match status" value="1"/>
</dbReference>
<evidence type="ECO:0000256" key="4">
    <source>
        <dbReference type="ARBA" id="ARBA00022980"/>
    </source>
</evidence>
<keyword evidence="3 7" id="KW-0694">RNA-binding</keyword>
<dbReference type="GO" id="GO:0022625">
    <property type="term" value="C:cytosolic large ribosomal subunit"/>
    <property type="evidence" value="ECO:0007669"/>
    <property type="project" value="TreeGrafter"/>
</dbReference>
<dbReference type="Gene3D" id="3.30.420.100">
    <property type="match status" value="1"/>
</dbReference>
<proteinExistence type="inferred from homology"/>
<evidence type="ECO:0000313" key="8">
    <source>
        <dbReference type="EMBL" id="AWT59376.1"/>
    </source>
</evidence>
<keyword evidence="4 7" id="KW-0689">Ribosomal protein</keyword>
<accession>A0A2Z4AEL0</accession>
<gene>
    <name evidence="7 8" type="primary">rplR</name>
    <name evidence="8" type="ORF">DF168_00563</name>
</gene>
<dbReference type="KEGG" id="mtar:DF168_00563"/>
<evidence type="ECO:0000256" key="3">
    <source>
        <dbReference type="ARBA" id="ARBA00022884"/>
    </source>
</evidence>
<keyword evidence="2 7" id="KW-0699">rRNA-binding</keyword>
<dbReference type="Pfam" id="PF00861">
    <property type="entry name" value="Ribosomal_L18p"/>
    <property type="match status" value="1"/>
</dbReference>
<evidence type="ECO:0000256" key="6">
    <source>
        <dbReference type="ARBA" id="ARBA00035197"/>
    </source>
</evidence>
<dbReference type="GO" id="GO:0006412">
    <property type="term" value="P:translation"/>
    <property type="evidence" value="ECO:0007669"/>
    <property type="project" value="UniProtKB-UniRule"/>
</dbReference>
<dbReference type="InterPro" id="IPR004389">
    <property type="entry name" value="Ribosomal_uL18_bac-type"/>
</dbReference>
<comment type="function">
    <text evidence="7">This is one of the proteins that bind and probably mediate the attachment of the 5S RNA into the large ribosomal subunit, where it forms part of the central protuberance.</text>
</comment>
<dbReference type="GO" id="GO:0003735">
    <property type="term" value="F:structural constituent of ribosome"/>
    <property type="evidence" value="ECO:0007669"/>
    <property type="project" value="InterPro"/>
</dbReference>
<comment type="similarity">
    <text evidence="1 7">Belongs to the universal ribosomal protein uL18 family.</text>
</comment>
<dbReference type="FunFam" id="3.30.420.100:FF:000001">
    <property type="entry name" value="50S ribosomal protein L18"/>
    <property type="match status" value="1"/>
</dbReference>
<comment type="subunit">
    <text evidence="7">Part of the 50S ribosomal subunit; part of the 5S rRNA/L5/L18/L25 subcomplex. Contacts the 5S and 23S rRNAs.</text>
</comment>